<evidence type="ECO:0000256" key="1">
    <source>
        <dbReference type="SAM" id="SignalP"/>
    </source>
</evidence>
<organism evidence="3 4">
    <name type="scientific">Amycolatopsis sacchari</name>
    <dbReference type="NCBI Taxonomy" id="115433"/>
    <lineage>
        <taxon>Bacteria</taxon>
        <taxon>Bacillati</taxon>
        <taxon>Actinomycetota</taxon>
        <taxon>Actinomycetes</taxon>
        <taxon>Pseudonocardiales</taxon>
        <taxon>Pseudonocardiaceae</taxon>
        <taxon>Amycolatopsis</taxon>
    </lineage>
</organism>
<dbReference type="Proteomes" id="UP000199025">
    <property type="component" value="Unassembled WGS sequence"/>
</dbReference>
<keyword evidence="1" id="KW-0732">Signal</keyword>
<dbReference type="EMBL" id="FORP01000009">
    <property type="protein sequence ID" value="SFJ83749.1"/>
    <property type="molecule type" value="Genomic_DNA"/>
</dbReference>
<dbReference type="AlphaFoldDB" id="A0A1I3UM16"/>
<evidence type="ECO:0000313" key="4">
    <source>
        <dbReference type="Proteomes" id="UP000199025"/>
    </source>
</evidence>
<feature type="domain" description="DUF11" evidence="2">
    <location>
        <begin position="170"/>
        <end position="263"/>
    </location>
</feature>
<evidence type="ECO:0000313" key="3">
    <source>
        <dbReference type="EMBL" id="SFJ83749.1"/>
    </source>
</evidence>
<feature type="signal peptide" evidence="1">
    <location>
        <begin position="1"/>
        <end position="24"/>
    </location>
</feature>
<keyword evidence="4" id="KW-1185">Reference proteome</keyword>
<evidence type="ECO:0000259" key="2">
    <source>
        <dbReference type="Pfam" id="PF01345"/>
    </source>
</evidence>
<dbReference type="RefSeq" id="WP_091508717.1">
    <property type="nucleotide sequence ID" value="NZ_FORP01000009.1"/>
</dbReference>
<reference evidence="3 4" key="1">
    <citation type="submission" date="2016-10" db="EMBL/GenBank/DDBJ databases">
        <authorList>
            <person name="de Groot N.N."/>
        </authorList>
    </citation>
    <scope>NUCLEOTIDE SEQUENCE [LARGE SCALE GENOMIC DNA]</scope>
    <source>
        <strain evidence="3 4">DSM 44468</strain>
    </source>
</reference>
<dbReference type="InterPro" id="IPR001434">
    <property type="entry name" value="OmcB-like_DUF11"/>
</dbReference>
<protein>
    <submittedName>
        <fullName evidence="3">Conserved repeat domain-containing protein</fullName>
    </submittedName>
</protein>
<feature type="chain" id="PRO_5011704813" evidence="1">
    <location>
        <begin position="25"/>
        <end position="275"/>
    </location>
</feature>
<gene>
    <name evidence="3" type="ORF">SAMN05421835_109122</name>
</gene>
<dbReference type="Pfam" id="PF01345">
    <property type="entry name" value="DUF11"/>
    <property type="match status" value="1"/>
</dbReference>
<sequence>MRKRTVLAGLVAAGLVMASAPSAAADPAEVETSVSQASVLAGDTVTVTEKVTNVHDFSILHPTVRLFSTPDALTGYASLVDCSASCTTLPNGFQATLPEALDGFASATVTFTLRIAPGAPNLRETLQGQLSGSNYATPPVDGPTLTVTAKADGAVGLTATPKLGLLVPRLEFTVSVRSLGPGPVQGAVVTTTLPSGLNASGCTPGAGTVACTFPDVPAGEARTATFSVPLSLLSLGLPYTFTARQTASASLDPVASNDSASTTCTVLTPLLVSCR</sequence>
<accession>A0A1I3UM16</accession>
<dbReference type="OrthoDB" id="3666463at2"/>
<proteinExistence type="predicted"/>
<name>A0A1I3UM16_9PSEU</name>